<evidence type="ECO:0000256" key="1">
    <source>
        <dbReference type="SAM" id="SignalP"/>
    </source>
</evidence>
<keyword evidence="1" id="KW-0732">Signal</keyword>
<feature type="chain" id="PRO_5018753776" evidence="1">
    <location>
        <begin position="19"/>
        <end position="101"/>
    </location>
</feature>
<dbReference type="RefSeq" id="XP_065805488.1">
    <property type="nucleotide sequence ID" value="XM_065949416.1"/>
</dbReference>
<dbReference type="AlphaFoldDB" id="A0A3Q3FHS8"/>
<dbReference type="Ensembl" id="ENSLBET00000019746.1">
    <property type="protein sequence ID" value="ENSLBEP00000018718.1"/>
    <property type="gene ID" value="ENSLBEG00000014417.1"/>
</dbReference>
<name>A0A3Q3FHS8_9LABR</name>
<protein>
    <submittedName>
        <fullName evidence="2">CD59 glycoprotein-like</fullName>
    </submittedName>
</protein>
<dbReference type="GeneID" id="109994213"/>
<dbReference type="InParanoid" id="A0A3Q3FHS8"/>
<reference evidence="2" key="1">
    <citation type="submission" date="2025-08" db="UniProtKB">
        <authorList>
            <consortium name="Ensembl"/>
        </authorList>
    </citation>
    <scope>IDENTIFICATION</scope>
</reference>
<dbReference type="PROSITE" id="PS51257">
    <property type="entry name" value="PROKAR_LIPOPROTEIN"/>
    <property type="match status" value="1"/>
</dbReference>
<dbReference type="SUPFAM" id="SSF57302">
    <property type="entry name" value="Snake toxin-like"/>
    <property type="match status" value="1"/>
</dbReference>
<dbReference type="Gene3D" id="2.10.60.10">
    <property type="entry name" value="CD59"/>
    <property type="match status" value="1"/>
</dbReference>
<evidence type="ECO:0000313" key="3">
    <source>
        <dbReference type="Proteomes" id="UP000261660"/>
    </source>
</evidence>
<organism evidence="2 3">
    <name type="scientific">Labrus bergylta</name>
    <name type="common">ballan wrasse</name>
    <dbReference type="NCBI Taxonomy" id="56723"/>
    <lineage>
        <taxon>Eukaryota</taxon>
        <taxon>Metazoa</taxon>
        <taxon>Chordata</taxon>
        <taxon>Craniata</taxon>
        <taxon>Vertebrata</taxon>
        <taxon>Euteleostomi</taxon>
        <taxon>Actinopterygii</taxon>
        <taxon>Neopterygii</taxon>
        <taxon>Teleostei</taxon>
        <taxon>Neoteleostei</taxon>
        <taxon>Acanthomorphata</taxon>
        <taxon>Eupercaria</taxon>
        <taxon>Labriformes</taxon>
        <taxon>Labridae</taxon>
        <taxon>Labrus</taxon>
    </lineage>
</organism>
<sequence>MKLYGALILFVTLSTACGLRCYTCITADPRSCTDTRSCEPGLDRCFSLKFNGVTTKGCINSLSCAVGVMSCCEGDLCNSAVPTGSSVLLLLVSSALITLFL</sequence>
<dbReference type="Proteomes" id="UP000261660">
    <property type="component" value="Unplaced"/>
</dbReference>
<keyword evidence="3" id="KW-1185">Reference proteome</keyword>
<reference evidence="2" key="2">
    <citation type="submission" date="2025-09" db="UniProtKB">
        <authorList>
            <consortium name="Ensembl"/>
        </authorList>
    </citation>
    <scope>IDENTIFICATION</scope>
</reference>
<evidence type="ECO:0000313" key="2">
    <source>
        <dbReference type="Ensembl" id="ENSLBEP00000018718.1"/>
    </source>
</evidence>
<accession>A0A3Q3FHS8</accession>
<dbReference type="InterPro" id="IPR045860">
    <property type="entry name" value="Snake_toxin-like_sf"/>
</dbReference>
<proteinExistence type="predicted"/>
<feature type="signal peptide" evidence="1">
    <location>
        <begin position="1"/>
        <end position="18"/>
    </location>
</feature>
<dbReference type="GeneTree" id="ENSGT01140000282637"/>